<dbReference type="OrthoDB" id="4142065at2759"/>
<dbReference type="EMBL" id="KN846951">
    <property type="protein sequence ID" value="KIV85876.1"/>
    <property type="molecule type" value="Genomic_DNA"/>
</dbReference>
<evidence type="ECO:0000256" key="1">
    <source>
        <dbReference type="SAM" id="MobiDB-lite"/>
    </source>
</evidence>
<evidence type="ECO:0008006" key="4">
    <source>
        <dbReference type="Google" id="ProtNLM"/>
    </source>
</evidence>
<feature type="compositionally biased region" description="Polar residues" evidence="1">
    <location>
        <begin position="1"/>
        <end position="23"/>
    </location>
</feature>
<evidence type="ECO:0000313" key="2">
    <source>
        <dbReference type="EMBL" id="KIV85876.1"/>
    </source>
</evidence>
<organism evidence="2 3">
    <name type="scientific">Exophiala sideris</name>
    <dbReference type="NCBI Taxonomy" id="1016849"/>
    <lineage>
        <taxon>Eukaryota</taxon>
        <taxon>Fungi</taxon>
        <taxon>Dikarya</taxon>
        <taxon>Ascomycota</taxon>
        <taxon>Pezizomycotina</taxon>
        <taxon>Eurotiomycetes</taxon>
        <taxon>Chaetothyriomycetidae</taxon>
        <taxon>Chaetothyriales</taxon>
        <taxon>Herpotrichiellaceae</taxon>
        <taxon>Exophiala</taxon>
    </lineage>
</organism>
<dbReference type="Proteomes" id="UP000053599">
    <property type="component" value="Unassembled WGS sequence"/>
</dbReference>
<protein>
    <recommendedName>
        <fullName evidence="4">Transcription factor domain-containing protein</fullName>
    </recommendedName>
</protein>
<name>A0A0D1XDB3_9EURO</name>
<feature type="region of interest" description="Disordered" evidence="1">
    <location>
        <begin position="1"/>
        <end position="25"/>
    </location>
</feature>
<dbReference type="AlphaFoldDB" id="A0A0D1XDB3"/>
<evidence type="ECO:0000313" key="3">
    <source>
        <dbReference type="Proteomes" id="UP000053599"/>
    </source>
</evidence>
<proteinExistence type="predicted"/>
<accession>A0A0D1XDB3</accession>
<dbReference type="PANTHER" id="PTHR37540">
    <property type="entry name" value="TRANSCRIPTION FACTOR (ACR-2), PUTATIVE-RELATED-RELATED"/>
    <property type="match status" value="1"/>
</dbReference>
<sequence>MASPGESQSIKVISPRNLPSSKDPTPCAVCRRSECRLRSHKAWSDQRLRESRHSITPKRAQRDYFGPKVLGQNYTRSYAFTRALPSTVPHSISSGRLDGFHDLPIPGGEQPELHQAVYSLLNFKVGSATAFPLPAGLAVNDIGGSMIIPVMTNTTLCFSVVAAWKAVQSLTGHSTNLPYLSYEAQALQSLRKQLLVQGFEAITDAAVTAAALLWATATMFPQSDALRRHAAGVRSLVNARCGLDKLGGGGAIQQLILWADFLTAQFLGEDVLFKEADNALVRLPTSLADIHDSFIIPSTFECLLPQTIKAAKDLRLLLTCHDRARKTGRLSVAEYKALMNLLNRSTIQRINLEHQFKNSNSIDECVILAMNLIRLTVLFTATSLPTIVIKVIGRLRDALVRCGLDRSVHFLDTYIWACFMGMVHEINTPIRDELAQLVDGALKIKYESLVPSDWQTQTLSTLRSFLWSDAVLTDQFADACGLVGCGYGSPPLLGQAGMLRTSLSLWEPARKPVPNRFLPDRHHSAP</sequence>
<dbReference type="HOGENOM" id="CLU_040666_0_0_1"/>
<reference evidence="2 3" key="1">
    <citation type="submission" date="2015-01" db="EMBL/GenBank/DDBJ databases">
        <title>The Genome Sequence of Exophiala sideris CBS121828.</title>
        <authorList>
            <consortium name="The Broad Institute Genomics Platform"/>
            <person name="Cuomo C."/>
            <person name="de Hoog S."/>
            <person name="Gorbushina A."/>
            <person name="Stielow B."/>
            <person name="Teixiera M."/>
            <person name="Abouelleil A."/>
            <person name="Chapman S.B."/>
            <person name="Priest M."/>
            <person name="Young S.K."/>
            <person name="Wortman J."/>
            <person name="Nusbaum C."/>
            <person name="Birren B."/>
        </authorList>
    </citation>
    <scope>NUCLEOTIDE SEQUENCE [LARGE SCALE GENOMIC DNA]</scope>
    <source>
        <strain evidence="2 3">CBS 121828</strain>
    </source>
</reference>
<dbReference type="PANTHER" id="PTHR37540:SF5">
    <property type="entry name" value="TRANSCRIPTION FACTOR DOMAIN-CONTAINING PROTEIN"/>
    <property type="match status" value="1"/>
</dbReference>
<gene>
    <name evidence="2" type="ORF">PV11_01528</name>
</gene>